<dbReference type="EMBL" id="KN847042">
    <property type="protein sequence ID" value="KIW30477.1"/>
    <property type="molecule type" value="Genomic_DNA"/>
</dbReference>
<proteinExistence type="predicted"/>
<keyword evidence="2" id="KW-1185">Reference proteome</keyword>
<name>A0A0D2AYX7_9EURO</name>
<dbReference type="Proteomes" id="UP000054466">
    <property type="component" value="Unassembled WGS sequence"/>
</dbReference>
<sequence>MCLGGASNWSVDKPPAGDTEAVAQRCSRLLKAVSMPKYSMHREIPDRTTAQNYTKAHSIPPRPFFSFSNSARICESARPKCCLRILQSVSRSQAISCCKAGSLRECCACDRRSTSAARVGWKNGGPPLMLPSSFGVTLFVNSAAEARGVQGERGAKEAGGEKEACLFEDTVVVDDRRP</sequence>
<dbReference type="RefSeq" id="XP_016250693.1">
    <property type="nucleotide sequence ID" value="XM_016393174.1"/>
</dbReference>
<gene>
    <name evidence="1" type="ORF">PV07_06219</name>
</gene>
<accession>A0A0D2AYX7</accession>
<reference evidence="1 2" key="1">
    <citation type="submission" date="2015-01" db="EMBL/GenBank/DDBJ databases">
        <title>The Genome Sequence of Cladophialophora immunda CBS83496.</title>
        <authorList>
            <consortium name="The Broad Institute Genomics Platform"/>
            <person name="Cuomo C."/>
            <person name="de Hoog S."/>
            <person name="Gorbushina A."/>
            <person name="Stielow B."/>
            <person name="Teixiera M."/>
            <person name="Abouelleil A."/>
            <person name="Chapman S.B."/>
            <person name="Priest M."/>
            <person name="Young S.K."/>
            <person name="Wortman J."/>
            <person name="Nusbaum C."/>
            <person name="Birren B."/>
        </authorList>
    </citation>
    <scope>NUCLEOTIDE SEQUENCE [LARGE SCALE GENOMIC DNA]</scope>
    <source>
        <strain evidence="1 2">CBS 83496</strain>
    </source>
</reference>
<dbReference type="AlphaFoldDB" id="A0A0D2AYX7"/>
<dbReference type="GeneID" id="27345413"/>
<dbReference type="VEuPathDB" id="FungiDB:PV07_06219"/>
<organism evidence="1 2">
    <name type="scientific">Cladophialophora immunda</name>
    <dbReference type="NCBI Taxonomy" id="569365"/>
    <lineage>
        <taxon>Eukaryota</taxon>
        <taxon>Fungi</taxon>
        <taxon>Dikarya</taxon>
        <taxon>Ascomycota</taxon>
        <taxon>Pezizomycotina</taxon>
        <taxon>Eurotiomycetes</taxon>
        <taxon>Chaetothyriomycetidae</taxon>
        <taxon>Chaetothyriales</taxon>
        <taxon>Herpotrichiellaceae</taxon>
        <taxon>Cladophialophora</taxon>
    </lineage>
</organism>
<evidence type="ECO:0000313" key="1">
    <source>
        <dbReference type="EMBL" id="KIW30477.1"/>
    </source>
</evidence>
<protein>
    <submittedName>
        <fullName evidence="1">Uncharacterized protein</fullName>
    </submittedName>
</protein>
<evidence type="ECO:0000313" key="2">
    <source>
        <dbReference type="Proteomes" id="UP000054466"/>
    </source>
</evidence>
<dbReference type="HOGENOM" id="CLU_1510433_0_0_1"/>